<evidence type="ECO:0008006" key="3">
    <source>
        <dbReference type="Google" id="ProtNLM"/>
    </source>
</evidence>
<gene>
    <name evidence="1" type="ORF">MCHLO_06530</name>
</gene>
<proteinExistence type="predicted"/>
<keyword evidence="2" id="KW-1185">Reference proteome</keyword>
<organism evidence="1 2">
    <name type="scientific">Mycena chlorophos</name>
    <name type="common">Agaric fungus</name>
    <name type="synonym">Agaricus chlorophos</name>
    <dbReference type="NCBI Taxonomy" id="658473"/>
    <lineage>
        <taxon>Eukaryota</taxon>
        <taxon>Fungi</taxon>
        <taxon>Dikarya</taxon>
        <taxon>Basidiomycota</taxon>
        <taxon>Agaricomycotina</taxon>
        <taxon>Agaricomycetes</taxon>
        <taxon>Agaricomycetidae</taxon>
        <taxon>Agaricales</taxon>
        <taxon>Marasmiineae</taxon>
        <taxon>Mycenaceae</taxon>
        <taxon>Mycena</taxon>
    </lineage>
</organism>
<name>A0ABQ0LDU7_MYCCL</name>
<dbReference type="EMBL" id="DF845306">
    <property type="protein sequence ID" value="GAT49197.1"/>
    <property type="molecule type" value="Genomic_DNA"/>
</dbReference>
<accession>A0ABQ0LDU7</accession>
<sequence length="499" mass="56553">MANESPLLHLGLQRLFDTNEPPTGPEQHALEILLADRRARAAALASQIGTLKTLLEKLTDEHTGTNEAIDGISRLLAPVRRLPAEVLGEIFLWVLKLYRVQNGTRAPWFIGQVCRSWRNVAVSLPSLWAKVTVHNDYKNLADVRRRTHEIEEQLARSSGASLSVLIFWSTQAESQYTEYSRLVELVVRHCDRWKHFVISSSSDVERLFALLEPAKNRLPRLVKAKFQVHWARQIESDVFMHAPNLSRLLYMTPNDAVRVPWPQIRRCYLEGYLPNHIAALSTAQNLVILQLNVDNEEGPASVLATLPSLRHLDGNVEGMKSLIAPALETLYVGAAWDLNIVRDLLARSRCRLRALYIKRDSEAIGGDEDEPAMDMAIMVVEVLRCVPSLELLLLTTWDWLGEDEEYEYPRPDVETLFAAMQLTGSATDIVPNLSTFVYAIPEDPFQTETFLEMARSRASTSIRMPKSWRSCLDVELSANVAWIGGQELRRLRTSNFPSR</sequence>
<dbReference type="Gene3D" id="1.20.1280.50">
    <property type="match status" value="1"/>
</dbReference>
<protein>
    <recommendedName>
        <fullName evidence="3">F-box domain-containing protein</fullName>
    </recommendedName>
</protein>
<evidence type="ECO:0000313" key="2">
    <source>
        <dbReference type="Proteomes" id="UP000815677"/>
    </source>
</evidence>
<evidence type="ECO:0000313" key="1">
    <source>
        <dbReference type="EMBL" id="GAT49197.1"/>
    </source>
</evidence>
<dbReference type="Proteomes" id="UP000815677">
    <property type="component" value="Unassembled WGS sequence"/>
</dbReference>
<reference evidence="1" key="1">
    <citation type="submission" date="2014-09" db="EMBL/GenBank/DDBJ databases">
        <title>Genome sequence of the luminous mushroom Mycena chlorophos for searching fungal bioluminescence genes.</title>
        <authorList>
            <person name="Tanaka Y."/>
            <person name="Kasuga D."/>
            <person name="Oba Y."/>
            <person name="Hase S."/>
            <person name="Sato K."/>
            <person name="Oba Y."/>
            <person name="Sakakibara Y."/>
        </authorList>
    </citation>
    <scope>NUCLEOTIDE SEQUENCE</scope>
</reference>